<evidence type="ECO:0000313" key="3">
    <source>
        <dbReference type="Proteomes" id="UP000066014"/>
    </source>
</evidence>
<protein>
    <recommendedName>
        <fullName evidence="4">DUF4194 domain-containing protein</fullName>
    </recommendedName>
</protein>
<evidence type="ECO:0008006" key="4">
    <source>
        <dbReference type="Google" id="ProtNLM"/>
    </source>
</evidence>
<keyword evidence="3" id="KW-1185">Reference proteome</keyword>
<sequence>MTPPPQAHDRRTLPPMHTEPPDTAATLDAPESPPGAPPTAPELSQLMVHLLKGVLYRDDDERLWASLLRLQARVREQAAVLLLDLLLDEAEGYAFLKGRADPDESEDAPRLPRLVARRPLSYPVSLMLALLRKRMAEFDASAGDTRLVLTRDEIAELMRVFLPDGSNEARLIDQVDSTLTKVLDLGFVRRLKPAAASAPDRGHYEVRRILKAFVDAQWLAEFDARLEGYRTALATPSAAAAGKAAQPGGSDA</sequence>
<dbReference type="EMBL" id="AP014569">
    <property type="protein sequence ID" value="BAO82285.1"/>
    <property type="molecule type" value="Genomic_DNA"/>
</dbReference>
<dbReference type="KEGG" id="cbab:SMCB_0057"/>
<dbReference type="AlphaFoldDB" id="A0A060NLM4"/>
<feature type="region of interest" description="Disordered" evidence="1">
    <location>
        <begin position="1"/>
        <end position="41"/>
    </location>
</feature>
<gene>
    <name evidence="2" type="ORF">SMCB_0057</name>
</gene>
<organism evidence="2 3">
    <name type="scientific">Serpentinimonas maccroryi</name>
    <dbReference type="NCBI Taxonomy" id="1458426"/>
    <lineage>
        <taxon>Bacteria</taxon>
        <taxon>Pseudomonadati</taxon>
        <taxon>Pseudomonadota</taxon>
        <taxon>Betaproteobacteria</taxon>
        <taxon>Burkholderiales</taxon>
        <taxon>Comamonadaceae</taxon>
        <taxon>Serpentinimonas</taxon>
    </lineage>
</organism>
<dbReference type="Proteomes" id="UP000066014">
    <property type="component" value="Chromosome"/>
</dbReference>
<dbReference type="STRING" id="1458426.SMCB_0057"/>
<dbReference type="InterPro" id="IPR025449">
    <property type="entry name" value="JetB"/>
</dbReference>
<feature type="compositionally biased region" description="Pro residues" evidence="1">
    <location>
        <begin position="31"/>
        <end position="40"/>
    </location>
</feature>
<accession>A0A060NLM4</accession>
<reference evidence="2 3" key="1">
    <citation type="journal article" date="2014" name="Nat. Commun.">
        <title>Physiological and genomic features of highly alkaliphilic hydrogen-utilizing Betaproteobacteria from a continental serpentinizing site.</title>
        <authorList>
            <person name="Suzuki S."/>
            <person name="Kuenen J.G."/>
            <person name="Schipper K."/>
            <person name="van der Velde S."/>
            <person name="Ishii S."/>
            <person name="Wu A."/>
            <person name="Sorokin D.Y."/>
            <person name="Tenney A."/>
            <person name="Meng X.Y."/>
            <person name="Morrill P.L."/>
            <person name="Kamagata Y."/>
            <person name="Muyzer G."/>
            <person name="Nealson K.H."/>
        </authorList>
    </citation>
    <scope>NUCLEOTIDE SEQUENCE [LARGE SCALE GENOMIC DNA]</scope>
    <source>
        <strain evidence="2 3">B1</strain>
    </source>
</reference>
<evidence type="ECO:0000256" key="1">
    <source>
        <dbReference type="SAM" id="MobiDB-lite"/>
    </source>
</evidence>
<evidence type="ECO:0000313" key="2">
    <source>
        <dbReference type="EMBL" id="BAO82285.1"/>
    </source>
</evidence>
<dbReference type="HOGENOM" id="CLU_114545_1_0_4"/>
<name>A0A060NLM4_9BURK</name>
<proteinExistence type="predicted"/>
<dbReference type="Pfam" id="PF13835">
    <property type="entry name" value="DUF4194"/>
    <property type="match status" value="1"/>
</dbReference>
<dbReference type="RefSeq" id="WP_432715215.1">
    <property type="nucleotide sequence ID" value="NZ_JAAKER010000006.1"/>
</dbReference>